<keyword evidence="2" id="KW-1133">Transmembrane helix</keyword>
<name>A0A2S9XCN0_9BACT</name>
<keyword evidence="2" id="KW-0472">Membrane</keyword>
<comment type="caution">
    <text evidence="3">The sequence shown here is derived from an EMBL/GenBank/DDBJ whole genome shotgun (WGS) entry which is preliminary data.</text>
</comment>
<feature type="transmembrane region" description="Helical" evidence="2">
    <location>
        <begin position="33"/>
        <end position="51"/>
    </location>
</feature>
<evidence type="ECO:0000256" key="1">
    <source>
        <dbReference type="SAM" id="MobiDB-lite"/>
    </source>
</evidence>
<dbReference type="EMBL" id="PVNK01000277">
    <property type="protein sequence ID" value="PRP90605.1"/>
    <property type="molecule type" value="Genomic_DNA"/>
</dbReference>
<evidence type="ECO:0000313" key="4">
    <source>
        <dbReference type="Proteomes" id="UP000237968"/>
    </source>
</evidence>
<keyword evidence="2" id="KW-0812">Transmembrane</keyword>
<gene>
    <name evidence="3" type="ORF">ENSA5_63330</name>
</gene>
<accession>A0A2S9XCN0</accession>
<reference evidence="3 4" key="1">
    <citation type="submission" date="2018-03" db="EMBL/GenBank/DDBJ databases">
        <title>Draft Genome Sequences of the Obligatory Marine Myxobacteria Enhygromyxa salina SWB005.</title>
        <authorList>
            <person name="Poehlein A."/>
            <person name="Moghaddam J.A."/>
            <person name="Harms H."/>
            <person name="Alanjari M."/>
            <person name="Koenig G.M."/>
            <person name="Daniel R."/>
            <person name="Schaeberle T.F."/>
        </authorList>
    </citation>
    <scope>NUCLEOTIDE SEQUENCE [LARGE SCALE GENOMIC DNA]</scope>
    <source>
        <strain evidence="3 4">SWB005</strain>
    </source>
</reference>
<feature type="region of interest" description="Disordered" evidence="1">
    <location>
        <begin position="1"/>
        <end position="30"/>
    </location>
</feature>
<dbReference type="Proteomes" id="UP000237968">
    <property type="component" value="Unassembled WGS sequence"/>
</dbReference>
<sequence length="122" mass="13748">MSWHSPEVAPEPQPEPETETEPETRSPRRRPRLGIIVRALIYLPLLAFFGWQATRNFVAQRAAADDAFRASVAQWLQHPPRTIMMPNGEEMPVLELTEQEAIEMGLLPEPGDAEQAQPSPPQ</sequence>
<evidence type="ECO:0000313" key="3">
    <source>
        <dbReference type="EMBL" id="PRP90605.1"/>
    </source>
</evidence>
<proteinExistence type="predicted"/>
<protein>
    <submittedName>
        <fullName evidence="3">Uncharacterized protein</fullName>
    </submittedName>
</protein>
<dbReference type="OrthoDB" id="9934631at2"/>
<evidence type="ECO:0000256" key="2">
    <source>
        <dbReference type="SAM" id="Phobius"/>
    </source>
</evidence>
<keyword evidence="4" id="KW-1185">Reference proteome</keyword>
<organism evidence="3 4">
    <name type="scientific">Enhygromyxa salina</name>
    <dbReference type="NCBI Taxonomy" id="215803"/>
    <lineage>
        <taxon>Bacteria</taxon>
        <taxon>Pseudomonadati</taxon>
        <taxon>Myxococcota</taxon>
        <taxon>Polyangia</taxon>
        <taxon>Nannocystales</taxon>
        <taxon>Nannocystaceae</taxon>
        <taxon>Enhygromyxa</taxon>
    </lineage>
</organism>
<dbReference type="AlphaFoldDB" id="A0A2S9XCN0"/>